<keyword evidence="1" id="KW-1133">Transmembrane helix</keyword>
<dbReference type="Pfam" id="PF05437">
    <property type="entry name" value="AzlD"/>
    <property type="match status" value="1"/>
</dbReference>
<accession>A0A495A4I2</accession>
<protein>
    <submittedName>
        <fullName evidence="2">AzlD domain-containing protein</fullName>
    </submittedName>
</protein>
<keyword evidence="1" id="KW-0472">Membrane</keyword>
<keyword evidence="1" id="KW-0812">Transmembrane</keyword>
<feature type="transmembrane region" description="Helical" evidence="1">
    <location>
        <begin position="6"/>
        <end position="26"/>
    </location>
</feature>
<dbReference type="OrthoDB" id="9811308at2"/>
<evidence type="ECO:0000313" key="2">
    <source>
        <dbReference type="EMBL" id="RKQ34558.1"/>
    </source>
</evidence>
<dbReference type="InterPro" id="IPR008407">
    <property type="entry name" value="Brnchd-chn_aa_trnsp_AzlD"/>
</dbReference>
<proteinExistence type="predicted"/>
<evidence type="ECO:0000313" key="3">
    <source>
        <dbReference type="Proteomes" id="UP000269301"/>
    </source>
</evidence>
<name>A0A495A4I2_9BACI</name>
<organism evidence="2 3">
    <name type="scientific">Oceanobacillus halophilus</name>
    <dbReference type="NCBI Taxonomy" id="930130"/>
    <lineage>
        <taxon>Bacteria</taxon>
        <taxon>Bacillati</taxon>
        <taxon>Bacillota</taxon>
        <taxon>Bacilli</taxon>
        <taxon>Bacillales</taxon>
        <taxon>Bacillaceae</taxon>
        <taxon>Oceanobacillus</taxon>
    </lineage>
</organism>
<dbReference type="AlphaFoldDB" id="A0A495A4I2"/>
<comment type="caution">
    <text evidence="2">The sequence shown here is derived from an EMBL/GenBank/DDBJ whole genome shotgun (WGS) entry which is preliminary data.</text>
</comment>
<dbReference type="RefSeq" id="WP_121203591.1">
    <property type="nucleotide sequence ID" value="NZ_RBZP01000003.1"/>
</dbReference>
<keyword evidence="3" id="KW-1185">Reference proteome</keyword>
<sequence>MDRVYLYLLVMAVVTYLIRLLPLTLIRKEIKNTYIKSFLYYVPYVTLAVMVFPAILDSTASPISGLIGFLIAVIFAYSGASLFNVALIACLSVFIVERFI</sequence>
<dbReference type="EMBL" id="RBZP01000003">
    <property type="protein sequence ID" value="RKQ34558.1"/>
    <property type="molecule type" value="Genomic_DNA"/>
</dbReference>
<feature type="transmembrane region" description="Helical" evidence="1">
    <location>
        <begin position="38"/>
        <end position="56"/>
    </location>
</feature>
<reference evidence="2 3" key="1">
    <citation type="journal article" date="2016" name="Int. J. Syst. Evol. Microbiol.">
        <title>Oceanobacillus halophilus sp. nov., a novel moderately halophilic bacterium from a hypersaline lake.</title>
        <authorList>
            <person name="Amoozegar M.A."/>
            <person name="Bagheri M."/>
            <person name="Makhdoumi A."/>
            <person name="Nikou M.M."/>
            <person name="Fazeli S.A.S."/>
            <person name="Schumann P."/>
            <person name="Sproer C."/>
            <person name="Sanchez-Porro C."/>
            <person name="Ventosa A."/>
        </authorList>
    </citation>
    <scope>NUCLEOTIDE SEQUENCE [LARGE SCALE GENOMIC DNA]</scope>
    <source>
        <strain evidence="2 3">DSM 23996</strain>
    </source>
</reference>
<evidence type="ECO:0000256" key="1">
    <source>
        <dbReference type="SAM" id="Phobius"/>
    </source>
</evidence>
<feature type="transmembrane region" description="Helical" evidence="1">
    <location>
        <begin position="68"/>
        <end position="96"/>
    </location>
</feature>
<gene>
    <name evidence="2" type="ORF">D8M06_06435</name>
</gene>
<dbReference type="Proteomes" id="UP000269301">
    <property type="component" value="Unassembled WGS sequence"/>
</dbReference>